<comment type="caution">
    <text evidence="8">The sequence shown here is derived from an EMBL/GenBank/DDBJ whole genome shotgun (WGS) entry which is preliminary data.</text>
</comment>
<accession>A0A0B2V830</accession>
<keyword evidence="9" id="KW-1185">Reference proteome</keyword>
<dbReference type="SUPFAM" id="SSF81321">
    <property type="entry name" value="Family A G protein-coupled receptor-like"/>
    <property type="match status" value="1"/>
</dbReference>
<feature type="transmembrane region" description="Helical" evidence="6">
    <location>
        <begin position="137"/>
        <end position="160"/>
    </location>
</feature>
<dbReference type="Pfam" id="PF00001">
    <property type="entry name" value="7tm_1"/>
    <property type="match status" value="1"/>
</dbReference>
<dbReference type="PRINTS" id="PR00237">
    <property type="entry name" value="GPCRRHODOPSN"/>
</dbReference>
<feature type="region of interest" description="Disordered" evidence="5">
    <location>
        <begin position="10"/>
        <end position="33"/>
    </location>
</feature>
<dbReference type="GO" id="GO:0016020">
    <property type="term" value="C:membrane"/>
    <property type="evidence" value="ECO:0007669"/>
    <property type="project" value="UniProtKB-SubCell"/>
</dbReference>
<dbReference type="OrthoDB" id="10017003at2759"/>
<evidence type="ECO:0000256" key="3">
    <source>
        <dbReference type="ARBA" id="ARBA00022989"/>
    </source>
</evidence>
<evidence type="ECO:0000313" key="9">
    <source>
        <dbReference type="Proteomes" id="UP000031036"/>
    </source>
</evidence>
<feature type="transmembrane region" description="Helical" evidence="6">
    <location>
        <begin position="66"/>
        <end position="83"/>
    </location>
</feature>
<dbReference type="PROSITE" id="PS50262">
    <property type="entry name" value="G_PROTEIN_RECEP_F1_2"/>
    <property type="match status" value="1"/>
</dbReference>
<feature type="region of interest" description="Disordered" evidence="5">
    <location>
        <begin position="306"/>
        <end position="331"/>
    </location>
</feature>
<feature type="transmembrane region" description="Helical" evidence="6">
    <location>
        <begin position="180"/>
        <end position="199"/>
    </location>
</feature>
<feature type="transmembrane region" description="Helical" evidence="6">
    <location>
        <begin position="220"/>
        <end position="240"/>
    </location>
</feature>
<reference evidence="8 9" key="1">
    <citation type="submission" date="2014-11" db="EMBL/GenBank/DDBJ databases">
        <title>Genetic blueprint of the zoonotic pathogen Toxocara canis.</title>
        <authorList>
            <person name="Zhu X.-Q."/>
            <person name="Korhonen P.K."/>
            <person name="Cai H."/>
            <person name="Young N.D."/>
            <person name="Nejsum P."/>
            <person name="von Samson-Himmelstjerna G."/>
            <person name="Boag P.R."/>
            <person name="Tan P."/>
            <person name="Li Q."/>
            <person name="Min J."/>
            <person name="Yang Y."/>
            <person name="Wang X."/>
            <person name="Fang X."/>
            <person name="Hall R.S."/>
            <person name="Hofmann A."/>
            <person name="Sternberg P.W."/>
            <person name="Jex A.R."/>
            <person name="Gasser R.B."/>
        </authorList>
    </citation>
    <scope>NUCLEOTIDE SEQUENCE [LARGE SCALE GENOMIC DNA]</scope>
    <source>
        <strain evidence="8">PN_DK_2014</strain>
    </source>
</reference>
<evidence type="ECO:0000313" key="8">
    <source>
        <dbReference type="EMBL" id="KHN77693.1"/>
    </source>
</evidence>
<evidence type="ECO:0000256" key="4">
    <source>
        <dbReference type="ARBA" id="ARBA00023136"/>
    </source>
</evidence>
<organism evidence="8 9">
    <name type="scientific">Toxocara canis</name>
    <name type="common">Canine roundworm</name>
    <dbReference type="NCBI Taxonomy" id="6265"/>
    <lineage>
        <taxon>Eukaryota</taxon>
        <taxon>Metazoa</taxon>
        <taxon>Ecdysozoa</taxon>
        <taxon>Nematoda</taxon>
        <taxon>Chromadorea</taxon>
        <taxon>Rhabditida</taxon>
        <taxon>Spirurina</taxon>
        <taxon>Ascaridomorpha</taxon>
        <taxon>Ascaridoidea</taxon>
        <taxon>Toxocaridae</taxon>
        <taxon>Toxocara</taxon>
    </lineage>
</organism>
<proteinExistence type="predicted"/>
<dbReference type="Gene3D" id="1.20.1070.10">
    <property type="entry name" value="Rhodopsin 7-helix transmembrane proteins"/>
    <property type="match status" value="1"/>
</dbReference>
<evidence type="ECO:0000256" key="6">
    <source>
        <dbReference type="SAM" id="Phobius"/>
    </source>
</evidence>
<keyword evidence="4 6" id="KW-0472">Membrane</keyword>
<sequence>MVGRVIWRQREAEDQGTTSAELSRPGHSVSTVLTTSPEDRTHKLVLCRQKFLSADDNGMQKKHSQLAATTMAQISVIVSFESAKMAKNNDARSWEQKRDDLIAVSIWLVMLSYALISNVLILIGIARSSTMRSATSYWFIISLAVCDIVMTVISLVHLVPATAFHSAFLEFHSTRNVLMIFFYDLFWYTAVLQLGLMACNRFVSIVYPMEYKWLFSRTKSLLIILFGYVLGFTVSLPTLFPCCHTLWNSHYYITVYDPMDTWYKYIDMSVNSLSLIMMIMSYAVIIYKVRESGRAMAKYQLTIRTRQQSNQRNGENSENDMSRGSSLQPPRSQVSKKEMRLFIQFFLVSVVFLLTWTTWQWLPHMSESKWAYFVMTSLFFINNSVNPTVYLLYNTQLRRELRYVLCRNGTVVVSQRRHKRALLSRRVTNDNNNSAANSVHRKAHPDASRESSLPPHELTTTHSSETSSSAGIHEHNSKRLVVENGVTLIAKSDISEV</sequence>
<dbReference type="OMA" id="DNLECFM"/>
<feature type="compositionally biased region" description="Low complexity" evidence="5">
    <location>
        <begin position="460"/>
        <end position="469"/>
    </location>
</feature>
<dbReference type="STRING" id="6265.A0A0B2V830"/>
<dbReference type="InterPro" id="IPR017452">
    <property type="entry name" value="GPCR_Rhodpsn_7TM"/>
</dbReference>
<feature type="transmembrane region" description="Helical" evidence="6">
    <location>
        <begin position="341"/>
        <end position="359"/>
    </location>
</feature>
<gene>
    <name evidence="8" type="primary">cnr1b</name>
    <name evidence="8" type="ORF">Tcan_04643</name>
</gene>
<feature type="transmembrane region" description="Helical" evidence="6">
    <location>
        <begin position="268"/>
        <end position="289"/>
    </location>
</feature>
<evidence type="ECO:0000256" key="5">
    <source>
        <dbReference type="SAM" id="MobiDB-lite"/>
    </source>
</evidence>
<dbReference type="InterPro" id="IPR000276">
    <property type="entry name" value="GPCR_Rhodpsn"/>
</dbReference>
<feature type="compositionally biased region" description="Polar residues" evidence="5">
    <location>
        <begin position="322"/>
        <end position="331"/>
    </location>
</feature>
<keyword evidence="8" id="KW-0675">Receptor</keyword>
<protein>
    <submittedName>
        <fullName evidence="8">Cannabinoid receptor type 1B</fullName>
    </submittedName>
</protein>
<feature type="transmembrane region" description="Helical" evidence="6">
    <location>
        <begin position="103"/>
        <end position="125"/>
    </location>
</feature>
<dbReference type="PANTHER" id="PTHR22718">
    <property type="entry name" value="SERPENTINE RECEPTOR, CLASS X"/>
    <property type="match status" value="1"/>
</dbReference>
<evidence type="ECO:0000256" key="1">
    <source>
        <dbReference type="ARBA" id="ARBA00004370"/>
    </source>
</evidence>
<feature type="region of interest" description="Disordered" evidence="5">
    <location>
        <begin position="425"/>
        <end position="477"/>
    </location>
</feature>
<feature type="compositionally biased region" description="Polar residues" evidence="5">
    <location>
        <begin position="306"/>
        <end position="316"/>
    </location>
</feature>
<evidence type="ECO:0000256" key="2">
    <source>
        <dbReference type="ARBA" id="ARBA00022692"/>
    </source>
</evidence>
<evidence type="ECO:0000259" key="7">
    <source>
        <dbReference type="PROSITE" id="PS50262"/>
    </source>
</evidence>
<feature type="domain" description="G-protein coupled receptors family 1 profile" evidence="7">
    <location>
        <begin position="117"/>
        <end position="390"/>
    </location>
</feature>
<dbReference type="CDD" id="cd00637">
    <property type="entry name" value="7tm_classA_rhodopsin-like"/>
    <property type="match status" value="1"/>
</dbReference>
<dbReference type="PANTHER" id="PTHR22718:SF34">
    <property type="entry name" value="G-PROTEIN COUPLED RECEPTORS FAMILY 1 PROFILE DOMAIN-CONTAINING PROTEIN"/>
    <property type="match status" value="1"/>
</dbReference>
<feature type="transmembrane region" description="Helical" evidence="6">
    <location>
        <begin position="371"/>
        <end position="393"/>
    </location>
</feature>
<comment type="subcellular location">
    <subcellularLocation>
        <location evidence="1">Membrane</location>
    </subcellularLocation>
</comment>
<name>A0A0B2V830_TOXCA</name>
<dbReference type="Proteomes" id="UP000031036">
    <property type="component" value="Unassembled WGS sequence"/>
</dbReference>
<dbReference type="EMBL" id="JPKZ01002256">
    <property type="protein sequence ID" value="KHN77693.1"/>
    <property type="molecule type" value="Genomic_DNA"/>
</dbReference>
<keyword evidence="2 6" id="KW-0812">Transmembrane</keyword>
<keyword evidence="3 6" id="KW-1133">Transmembrane helix</keyword>
<dbReference type="AlphaFoldDB" id="A0A0B2V830"/>
<dbReference type="GO" id="GO:0004930">
    <property type="term" value="F:G protein-coupled receptor activity"/>
    <property type="evidence" value="ECO:0007669"/>
    <property type="project" value="InterPro"/>
</dbReference>